<sequence length="73" mass="7663">MAGQVKPTFLATPISSSRSSSFGDKSEKSCCSEKGEKLEEEKQGNSPAADGVDDHAQSGSTSQQSSSQETQNH</sequence>
<feature type="compositionally biased region" description="Basic and acidic residues" evidence="1">
    <location>
        <begin position="24"/>
        <end position="43"/>
    </location>
</feature>
<dbReference type="Proteomes" id="UP000187203">
    <property type="component" value="Unassembled WGS sequence"/>
</dbReference>
<dbReference type="AlphaFoldDB" id="A0A1R3JJS6"/>
<feature type="region of interest" description="Disordered" evidence="1">
    <location>
        <begin position="1"/>
        <end position="73"/>
    </location>
</feature>
<evidence type="ECO:0000256" key="1">
    <source>
        <dbReference type="SAM" id="MobiDB-lite"/>
    </source>
</evidence>
<feature type="compositionally biased region" description="Low complexity" evidence="1">
    <location>
        <begin position="57"/>
        <end position="73"/>
    </location>
</feature>
<evidence type="ECO:0000313" key="3">
    <source>
        <dbReference type="Proteomes" id="UP000187203"/>
    </source>
</evidence>
<protein>
    <submittedName>
        <fullName evidence="2">Uncharacterized protein</fullName>
    </submittedName>
</protein>
<evidence type="ECO:0000313" key="2">
    <source>
        <dbReference type="EMBL" id="OMO95027.1"/>
    </source>
</evidence>
<name>A0A1R3JJS6_9ROSI</name>
<keyword evidence="3" id="KW-1185">Reference proteome</keyword>
<accession>A0A1R3JJS6</accession>
<organism evidence="2 3">
    <name type="scientific">Corchorus olitorius</name>
    <dbReference type="NCBI Taxonomy" id="93759"/>
    <lineage>
        <taxon>Eukaryota</taxon>
        <taxon>Viridiplantae</taxon>
        <taxon>Streptophyta</taxon>
        <taxon>Embryophyta</taxon>
        <taxon>Tracheophyta</taxon>
        <taxon>Spermatophyta</taxon>
        <taxon>Magnoliopsida</taxon>
        <taxon>eudicotyledons</taxon>
        <taxon>Gunneridae</taxon>
        <taxon>Pentapetalae</taxon>
        <taxon>rosids</taxon>
        <taxon>malvids</taxon>
        <taxon>Malvales</taxon>
        <taxon>Malvaceae</taxon>
        <taxon>Grewioideae</taxon>
        <taxon>Apeibeae</taxon>
        <taxon>Corchorus</taxon>
    </lineage>
</organism>
<proteinExistence type="predicted"/>
<dbReference type="EMBL" id="AWUE01015909">
    <property type="protein sequence ID" value="OMO95027.1"/>
    <property type="molecule type" value="Genomic_DNA"/>
</dbReference>
<reference evidence="3" key="1">
    <citation type="submission" date="2013-09" db="EMBL/GenBank/DDBJ databases">
        <title>Corchorus olitorius genome sequencing.</title>
        <authorList>
            <person name="Alam M."/>
            <person name="Haque M.S."/>
            <person name="Islam M.S."/>
            <person name="Emdad E.M."/>
            <person name="Islam M.M."/>
            <person name="Ahmed B."/>
            <person name="Halim A."/>
            <person name="Hossen Q.M.M."/>
            <person name="Hossain M.Z."/>
            <person name="Ahmed R."/>
            <person name="Khan M.M."/>
            <person name="Islam R."/>
            <person name="Rashid M.M."/>
            <person name="Khan S.A."/>
            <person name="Rahman M.S."/>
            <person name="Alam M."/>
            <person name="Yahiya A.S."/>
            <person name="Khan M.S."/>
            <person name="Azam M.S."/>
            <person name="Haque T."/>
            <person name="Lashkar M.Z.H."/>
            <person name="Akhand A.I."/>
            <person name="Morshed G."/>
            <person name="Roy S."/>
            <person name="Uddin K.S."/>
            <person name="Rabeya T."/>
            <person name="Hossain A.S."/>
            <person name="Chowdhury A."/>
            <person name="Snigdha A.R."/>
            <person name="Mortoza M.S."/>
            <person name="Matin S.A."/>
            <person name="Hoque S.M.E."/>
            <person name="Islam M.K."/>
            <person name="Roy D.K."/>
            <person name="Haider R."/>
            <person name="Moosa M.M."/>
            <person name="Elias S.M."/>
            <person name="Hasan A.M."/>
            <person name="Jahan S."/>
            <person name="Shafiuddin M."/>
            <person name="Mahmood N."/>
            <person name="Shommy N.S."/>
        </authorList>
    </citation>
    <scope>NUCLEOTIDE SEQUENCE [LARGE SCALE GENOMIC DNA]</scope>
    <source>
        <strain evidence="3">cv. O-4</strain>
    </source>
</reference>
<comment type="caution">
    <text evidence="2">The sequence shown here is derived from an EMBL/GenBank/DDBJ whole genome shotgun (WGS) entry which is preliminary data.</text>
</comment>
<gene>
    <name evidence="2" type="ORF">COLO4_16091</name>
</gene>